<dbReference type="OrthoDB" id="3763672at2759"/>
<reference evidence="2" key="1">
    <citation type="submission" date="2022-12" db="EMBL/GenBank/DDBJ databases">
        <authorList>
            <person name="Petersen C."/>
        </authorList>
    </citation>
    <scope>NUCLEOTIDE SEQUENCE</scope>
    <source>
        <strain evidence="2">IBT 3081</strain>
    </source>
</reference>
<keyword evidence="3" id="KW-1185">Reference proteome</keyword>
<dbReference type="Proteomes" id="UP001147752">
    <property type="component" value="Unassembled WGS sequence"/>
</dbReference>
<keyword evidence="1" id="KW-1133">Transmembrane helix</keyword>
<feature type="transmembrane region" description="Helical" evidence="1">
    <location>
        <begin position="12"/>
        <end position="33"/>
    </location>
</feature>
<comment type="caution">
    <text evidence="2">The sequence shown here is derived from an EMBL/GenBank/DDBJ whole genome shotgun (WGS) entry which is preliminary data.</text>
</comment>
<keyword evidence="1" id="KW-0812">Transmembrane</keyword>
<reference evidence="2" key="2">
    <citation type="journal article" date="2023" name="IMA Fungus">
        <title>Comparative genomic study of the Penicillium genus elucidates a diverse pangenome and 15 lateral gene transfer events.</title>
        <authorList>
            <person name="Petersen C."/>
            <person name="Sorensen T."/>
            <person name="Nielsen M.R."/>
            <person name="Sondergaard T.E."/>
            <person name="Sorensen J.L."/>
            <person name="Fitzpatrick D.A."/>
            <person name="Frisvad J.C."/>
            <person name="Nielsen K.L."/>
        </authorList>
    </citation>
    <scope>NUCLEOTIDE SEQUENCE</scope>
    <source>
        <strain evidence="2">IBT 3081</strain>
    </source>
</reference>
<evidence type="ECO:0000313" key="2">
    <source>
        <dbReference type="EMBL" id="KAJ5355710.1"/>
    </source>
</evidence>
<evidence type="ECO:0000313" key="3">
    <source>
        <dbReference type="Proteomes" id="UP001147752"/>
    </source>
</evidence>
<dbReference type="EMBL" id="JAPZBT010000006">
    <property type="protein sequence ID" value="KAJ5355710.1"/>
    <property type="molecule type" value="Genomic_DNA"/>
</dbReference>
<keyword evidence="1" id="KW-0472">Membrane</keyword>
<dbReference type="AlphaFoldDB" id="A0A9W9R9Y3"/>
<sequence>MRPRSGLMFPRRITAIFISSLMVCALYLVYSYLNSVFIDQPSQKYIRRTVESFSHSTVHELYNPYIHPITRTIFIGHTGKEFWLAEPLRFTEPLGKKILILDVDSRNLDGPKGLLSKAPLNATGIPPDTSGRLNHFMFGK</sequence>
<proteinExistence type="predicted"/>
<name>A0A9W9R9Y3_9EURO</name>
<accession>A0A9W9R9Y3</accession>
<evidence type="ECO:0000256" key="1">
    <source>
        <dbReference type="SAM" id="Phobius"/>
    </source>
</evidence>
<dbReference type="GeneID" id="81467225"/>
<dbReference type="RefSeq" id="XP_056573857.1">
    <property type="nucleotide sequence ID" value="XM_056728042.1"/>
</dbReference>
<protein>
    <submittedName>
        <fullName evidence="2">Uncharacterized protein</fullName>
    </submittedName>
</protein>
<organism evidence="2 3">
    <name type="scientific">Penicillium concentricum</name>
    <dbReference type="NCBI Taxonomy" id="293559"/>
    <lineage>
        <taxon>Eukaryota</taxon>
        <taxon>Fungi</taxon>
        <taxon>Dikarya</taxon>
        <taxon>Ascomycota</taxon>
        <taxon>Pezizomycotina</taxon>
        <taxon>Eurotiomycetes</taxon>
        <taxon>Eurotiomycetidae</taxon>
        <taxon>Eurotiales</taxon>
        <taxon>Aspergillaceae</taxon>
        <taxon>Penicillium</taxon>
    </lineage>
</organism>
<gene>
    <name evidence="2" type="ORF">N7517_010319</name>
</gene>